<dbReference type="InterPro" id="IPR025424">
    <property type="entry name" value="YrhK_domain"/>
</dbReference>
<dbReference type="Pfam" id="PF14145">
    <property type="entry name" value="YrhK"/>
    <property type="match status" value="1"/>
</dbReference>
<accession>A0A8J2YLI2</accession>
<keyword evidence="4" id="KW-1185">Reference proteome</keyword>
<comment type="caution">
    <text evidence="3">The sequence shown here is derived from an EMBL/GenBank/DDBJ whole genome shotgun (WGS) entry which is preliminary data.</text>
</comment>
<evidence type="ECO:0000256" key="1">
    <source>
        <dbReference type="SAM" id="Phobius"/>
    </source>
</evidence>
<keyword evidence="1" id="KW-0472">Membrane</keyword>
<evidence type="ECO:0000313" key="4">
    <source>
        <dbReference type="Proteomes" id="UP000628775"/>
    </source>
</evidence>
<proteinExistence type="predicted"/>
<dbReference type="EMBL" id="BMIR01000020">
    <property type="protein sequence ID" value="GGE51884.1"/>
    <property type="molecule type" value="Genomic_DNA"/>
</dbReference>
<gene>
    <name evidence="3" type="ORF">GCM10011391_33370</name>
</gene>
<dbReference type="Proteomes" id="UP000628775">
    <property type="component" value="Unassembled WGS sequence"/>
</dbReference>
<keyword evidence="1" id="KW-1133">Transmembrane helix</keyword>
<dbReference type="AlphaFoldDB" id="A0A8J2YLI2"/>
<reference evidence="3" key="2">
    <citation type="submission" date="2020-09" db="EMBL/GenBank/DDBJ databases">
        <authorList>
            <person name="Sun Q."/>
            <person name="Zhou Y."/>
        </authorList>
    </citation>
    <scope>NUCLEOTIDE SEQUENCE</scope>
    <source>
        <strain evidence="3">CGMCC 1.15371</strain>
    </source>
</reference>
<feature type="transmembrane region" description="Helical" evidence="1">
    <location>
        <begin position="36"/>
        <end position="55"/>
    </location>
</feature>
<evidence type="ECO:0000259" key="2">
    <source>
        <dbReference type="Pfam" id="PF14145"/>
    </source>
</evidence>
<dbReference type="RefSeq" id="WP_188696978.1">
    <property type="nucleotide sequence ID" value="NZ_BMIR01000020.1"/>
</dbReference>
<protein>
    <recommendedName>
        <fullName evidence="2">YrhK domain-containing protein</fullName>
    </recommendedName>
</protein>
<evidence type="ECO:0000313" key="3">
    <source>
        <dbReference type="EMBL" id="GGE51884.1"/>
    </source>
</evidence>
<name>A0A8J2YLI2_9BACL</name>
<organism evidence="3 4">
    <name type="scientific">Pullulanibacillus camelliae</name>
    <dbReference type="NCBI Taxonomy" id="1707096"/>
    <lineage>
        <taxon>Bacteria</taxon>
        <taxon>Bacillati</taxon>
        <taxon>Bacillota</taxon>
        <taxon>Bacilli</taxon>
        <taxon>Bacillales</taxon>
        <taxon>Sporolactobacillaceae</taxon>
        <taxon>Pullulanibacillus</taxon>
    </lineage>
</organism>
<sequence>MKKEEELPSHFSTETQDEDFWRHHVTLHNRYEWLHIINDIVIALWFLIGSFLFFFEQYQTAGTWLFVIGSAQMLIRPLIRIAHKLHVGDRDTRNIHF</sequence>
<keyword evidence="1" id="KW-0812">Transmembrane</keyword>
<feature type="domain" description="YrhK" evidence="2">
    <location>
        <begin position="29"/>
        <end position="84"/>
    </location>
</feature>
<reference evidence="3" key="1">
    <citation type="journal article" date="2014" name="Int. J. Syst. Evol. Microbiol.">
        <title>Complete genome sequence of Corynebacterium casei LMG S-19264T (=DSM 44701T), isolated from a smear-ripened cheese.</title>
        <authorList>
            <consortium name="US DOE Joint Genome Institute (JGI-PGF)"/>
            <person name="Walter F."/>
            <person name="Albersmeier A."/>
            <person name="Kalinowski J."/>
            <person name="Ruckert C."/>
        </authorList>
    </citation>
    <scope>NUCLEOTIDE SEQUENCE</scope>
    <source>
        <strain evidence="3">CGMCC 1.15371</strain>
    </source>
</reference>